<evidence type="ECO:0000313" key="1">
    <source>
        <dbReference type="EMBL" id="KAF2686342.1"/>
    </source>
</evidence>
<dbReference type="AlphaFoldDB" id="A0A6G1J744"/>
<reference evidence="1" key="1">
    <citation type="journal article" date="2020" name="Stud. Mycol.">
        <title>101 Dothideomycetes genomes: a test case for predicting lifestyles and emergence of pathogens.</title>
        <authorList>
            <person name="Haridas S."/>
            <person name="Albert R."/>
            <person name="Binder M."/>
            <person name="Bloem J."/>
            <person name="Labutti K."/>
            <person name="Salamov A."/>
            <person name="Andreopoulos B."/>
            <person name="Baker S."/>
            <person name="Barry K."/>
            <person name="Bills G."/>
            <person name="Bluhm B."/>
            <person name="Cannon C."/>
            <person name="Castanera R."/>
            <person name="Culley D."/>
            <person name="Daum C."/>
            <person name="Ezra D."/>
            <person name="Gonzalez J."/>
            <person name="Henrissat B."/>
            <person name="Kuo A."/>
            <person name="Liang C."/>
            <person name="Lipzen A."/>
            <person name="Lutzoni F."/>
            <person name="Magnuson J."/>
            <person name="Mondo S."/>
            <person name="Nolan M."/>
            <person name="Ohm R."/>
            <person name="Pangilinan J."/>
            <person name="Park H.-J."/>
            <person name="Ramirez L."/>
            <person name="Alfaro M."/>
            <person name="Sun H."/>
            <person name="Tritt A."/>
            <person name="Yoshinaga Y."/>
            <person name="Zwiers L.-H."/>
            <person name="Turgeon B."/>
            <person name="Goodwin S."/>
            <person name="Spatafora J."/>
            <person name="Crous P."/>
            <person name="Grigoriev I."/>
        </authorList>
    </citation>
    <scope>NUCLEOTIDE SEQUENCE</scope>
    <source>
        <strain evidence="1">CBS 122367</strain>
    </source>
</reference>
<proteinExistence type="predicted"/>
<name>A0A6G1J744_9PLEO</name>
<evidence type="ECO:0000313" key="2">
    <source>
        <dbReference type="Proteomes" id="UP000799291"/>
    </source>
</evidence>
<accession>A0A6G1J744</accession>
<dbReference type="Proteomes" id="UP000799291">
    <property type="component" value="Unassembled WGS sequence"/>
</dbReference>
<gene>
    <name evidence="1" type="ORF">K458DRAFT_402814</name>
</gene>
<sequence length="169" mass="19372">MSPLKVYTVVKYTTTAPARPTYTISLDPGTLPTTTLQSSSSRDSANPLQFIAKHHPSLDISVEAWSFDGTTAHNLARADCDRFWNAFNNGTTGFKCLNKGIDYLDDFKKMRCWIVTEEAEKLVEGKTKKAWVFQLGKWKTVKGKEREEEQIVPKRKVWLWWDVVEVVEK</sequence>
<protein>
    <submittedName>
        <fullName evidence="1">Uncharacterized protein</fullName>
    </submittedName>
</protein>
<dbReference type="EMBL" id="MU005577">
    <property type="protein sequence ID" value="KAF2686342.1"/>
    <property type="molecule type" value="Genomic_DNA"/>
</dbReference>
<organism evidence="1 2">
    <name type="scientific">Lentithecium fluviatile CBS 122367</name>
    <dbReference type="NCBI Taxonomy" id="1168545"/>
    <lineage>
        <taxon>Eukaryota</taxon>
        <taxon>Fungi</taxon>
        <taxon>Dikarya</taxon>
        <taxon>Ascomycota</taxon>
        <taxon>Pezizomycotina</taxon>
        <taxon>Dothideomycetes</taxon>
        <taxon>Pleosporomycetidae</taxon>
        <taxon>Pleosporales</taxon>
        <taxon>Massarineae</taxon>
        <taxon>Lentitheciaceae</taxon>
        <taxon>Lentithecium</taxon>
    </lineage>
</organism>
<keyword evidence="2" id="KW-1185">Reference proteome</keyword>